<feature type="transmembrane region" description="Helical" evidence="12">
    <location>
        <begin position="249"/>
        <end position="272"/>
    </location>
</feature>
<evidence type="ECO:0000256" key="9">
    <source>
        <dbReference type="ARBA" id="ARBA00023136"/>
    </source>
</evidence>
<gene>
    <name evidence="15" type="ORF">BXYJ_LOCUS14546</name>
</gene>
<dbReference type="EMBL" id="CAJFDI010000006">
    <property type="protein sequence ID" value="CAD5234455.1"/>
    <property type="molecule type" value="Genomic_DNA"/>
</dbReference>
<evidence type="ECO:0000256" key="7">
    <source>
        <dbReference type="ARBA" id="ARBA00022840"/>
    </source>
</evidence>
<dbReference type="GO" id="GO:0005524">
    <property type="term" value="F:ATP binding"/>
    <property type="evidence" value="ECO:0007669"/>
    <property type="project" value="UniProtKB-KW"/>
</dbReference>
<dbReference type="EMBL" id="CAJFCV020000006">
    <property type="protein sequence ID" value="CAG9130261.1"/>
    <property type="molecule type" value="Genomic_DNA"/>
</dbReference>
<keyword evidence="3" id="KW-0813">Transport</keyword>
<evidence type="ECO:0000256" key="5">
    <source>
        <dbReference type="ARBA" id="ARBA00022737"/>
    </source>
</evidence>
<evidence type="ECO:0000256" key="11">
    <source>
        <dbReference type="SAM" id="MobiDB-lite"/>
    </source>
</evidence>
<evidence type="ECO:0000313" key="19">
    <source>
        <dbReference type="WBParaSite" id="BXY_1428700.1"/>
    </source>
</evidence>
<keyword evidence="10" id="KW-0325">Glycoprotein</keyword>
<organism evidence="17 19">
    <name type="scientific">Bursaphelenchus xylophilus</name>
    <name type="common">Pinewood nematode worm</name>
    <name type="synonym">Aphelenchoides xylophilus</name>
    <dbReference type="NCBI Taxonomy" id="6326"/>
    <lineage>
        <taxon>Eukaryota</taxon>
        <taxon>Metazoa</taxon>
        <taxon>Ecdysozoa</taxon>
        <taxon>Nematoda</taxon>
        <taxon>Chromadorea</taxon>
        <taxon>Rhabditida</taxon>
        <taxon>Tylenchina</taxon>
        <taxon>Tylenchomorpha</taxon>
        <taxon>Aphelenchoidea</taxon>
        <taxon>Aphelenchoididae</taxon>
        <taxon>Bursaphelenchus</taxon>
    </lineage>
</organism>
<dbReference type="Pfam" id="PF00664">
    <property type="entry name" value="ABC_membrane"/>
    <property type="match status" value="2"/>
</dbReference>
<dbReference type="SUPFAM" id="SSF52540">
    <property type="entry name" value="P-loop containing nucleoside triphosphate hydrolases"/>
    <property type="match status" value="2"/>
</dbReference>
<keyword evidence="4 12" id="KW-0812">Transmembrane</keyword>
<dbReference type="Gene3D" id="1.20.1560.10">
    <property type="entry name" value="ABC transporter type 1, transmembrane domain"/>
    <property type="match status" value="2"/>
</dbReference>
<dbReference type="GO" id="GO:0012505">
    <property type="term" value="C:endomembrane system"/>
    <property type="evidence" value="ECO:0007669"/>
    <property type="project" value="UniProtKB-SubCell"/>
</dbReference>
<reference evidence="16" key="2">
    <citation type="submission" date="2020-08" db="EMBL/GenBank/DDBJ databases">
        <authorList>
            <person name="Kikuchi T."/>
        </authorList>
    </citation>
    <scope>NUCLEOTIDE SEQUENCE</scope>
    <source>
        <strain evidence="15">Ka4C1</strain>
    </source>
</reference>
<evidence type="ECO:0000313" key="17">
    <source>
        <dbReference type="Proteomes" id="UP000095284"/>
    </source>
</evidence>
<proteinExistence type="inferred from homology"/>
<dbReference type="Gene3D" id="3.40.50.300">
    <property type="entry name" value="P-loop containing nucleotide triphosphate hydrolases"/>
    <property type="match status" value="2"/>
</dbReference>
<keyword evidence="8 12" id="KW-1133">Transmembrane helix</keyword>
<reference evidence="19" key="1">
    <citation type="submission" date="2016-11" db="UniProtKB">
        <authorList>
            <consortium name="WormBaseParasite"/>
        </authorList>
    </citation>
    <scope>IDENTIFICATION</scope>
</reference>
<name>A0A1I7SMK2_BURXY</name>
<feature type="transmembrane region" description="Helical" evidence="12">
    <location>
        <begin position="105"/>
        <end position="130"/>
    </location>
</feature>
<dbReference type="InterPro" id="IPR027417">
    <property type="entry name" value="P-loop_NTPase"/>
</dbReference>
<dbReference type="InterPro" id="IPR017871">
    <property type="entry name" value="ABC_transporter-like_CS"/>
</dbReference>
<protein>
    <submittedName>
        <fullName evidence="15">(pine wood nematode) hypothetical protein</fullName>
    </submittedName>
</protein>
<feature type="domain" description="ABC transmembrane type-1" evidence="14">
    <location>
        <begin position="106"/>
        <end position="390"/>
    </location>
</feature>
<comment type="similarity">
    <text evidence="2">Belongs to the ABC transporter superfamily. ABCC family. Conjugate transporter (TC 3.A.1.208) subfamily.</text>
</comment>
<evidence type="ECO:0000256" key="6">
    <source>
        <dbReference type="ARBA" id="ARBA00022741"/>
    </source>
</evidence>
<feature type="region of interest" description="Disordered" evidence="11">
    <location>
        <begin position="666"/>
        <end position="691"/>
    </location>
</feature>
<feature type="domain" description="ABC transmembrane type-1" evidence="14">
    <location>
        <begin position="718"/>
        <end position="1006"/>
    </location>
</feature>
<dbReference type="InterPro" id="IPR036640">
    <property type="entry name" value="ABC1_TM_sf"/>
</dbReference>
<feature type="transmembrane region" description="Helical" evidence="12">
    <location>
        <begin position="951"/>
        <end position="974"/>
    </location>
</feature>
<dbReference type="FunFam" id="3.40.50.300:FF:000997">
    <property type="entry name" value="Multidrug resistance-associated protein 1"/>
    <property type="match status" value="1"/>
</dbReference>
<evidence type="ECO:0000256" key="1">
    <source>
        <dbReference type="ARBA" id="ARBA00004127"/>
    </source>
</evidence>
<keyword evidence="18" id="KW-1185">Reference proteome</keyword>
<dbReference type="CDD" id="cd18599">
    <property type="entry name" value="ABC_6TM_MRP5_8_9_D2"/>
    <property type="match status" value="1"/>
</dbReference>
<feature type="transmembrane region" description="Helical" evidence="12">
    <location>
        <begin position="868"/>
        <end position="887"/>
    </location>
</feature>
<dbReference type="Proteomes" id="UP000659654">
    <property type="component" value="Unassembled WGS sequence"/>
</dbReference>
<dbReference type="FunFam" id="1.20.1560.10:FF:000162">
    <property type="entry name" value="Predicted protein"/>
    <property type="match status" value="1"/>
</dbReference>
<feature type="domain" description="ABC transporter" evidence="13">
    <location>
        <begin position="1042"/>
        <end position="1269"/>
    </location>
</feature>
<dbReference type="InterPro" id="IPR050173">
    <property type="entry name" value="ABC_transporter_C-like"/>
</dbReference>
<keyword evidence="6" id="KW-0547">Nucleotide-binding</keyword>
<evidence type="ECO:0000259" key="14">
    <source>
        <dbReference type="PROSITE" id="PS50929"/>
    </source>
</evidence>
<dbReference type="Proteomes" id="UP000095284">
    <property type="component" value="Unplaced"/>
</dbReference>
<dbReference type="CDD" id="cd18592">
    <property type="entry name" value="ABC_6TM_MRP5_8_9_D1"/>
    <property type="match status" value="1"/>
</dbReference>
<evidence type="ECO:0000256" key="3">
    <source>
        <dbReference type="ARBA" id="ARBA00022448"/>
    </source>
</evidence>
<feature type="transmembrane region" description="Helical" evidence="12">
    <location>
        <begin position="844"/>
        <end position="862"/>
    </location>
</feature>
<dbReference type="PANTHER" id="PTHR24223">
    <property type="entry name" value="ATP-BINDING CASSETTE SUB-FAMILY C"/>
    <property type="match status" value="1"/>
</dbReference>
<dbReference type="GO" id="GO:0016020">
    <property type="term" value="C:membrane"/>
    <property type="evidence" value="ECO:0007669"/>
    <property type="project" value="InterPro"/>
</dbReference>
<evidence type="ECO:0000256" key="12">
    <source>
        <dbReference type="SAM" id="Phobius"/>
    </source>
</evidence>
<dbReference type="InterPro" id="IPR003593">
    <property type="entry name" value="AAA+_ATPase"/>
</dbReference>
<evidence type="ECO:0000256" key="8">
    <source>
        <dbReference type="ARBA" id="ARBA00022989"/>
    </source>
</evidence>
<evidence type="ECO:0000313" key="16">
    <source>
        <dbReference type="EMBL" id="CAG9130261.1"/>
    </source>
</evidence>
<dbReference type="GO" id="GO:0140359">
    <property type="term" value="F:ABC-type transporter activity"/>
    <property type="evidence" value="ECO:0007669"/>
    <property type="project" value="InterPro"/>
</dbReference>
<dbReference type="WBParaSite" id="BXY_1428700.1">
    <property type="protein sequence ID" value="BXY_1428700.1"/>
    <property type="gene ID" value="BXY_1428700"/>
</dbReference>
<feature type="transmembrane region" description="Helical" evidence="12">
    <location>
        <begin position="764"/>
        <end position="792"/>
    </location>
</feature>
<dbReference type="Pfam" id="PF00005">
    <property type="entry name" value="ABC_tran"/>
    <property type="match status" value="2"/>
</dbReference>
<dbReference type="InterPro" id="IPR011527">
    <property type="entry name" value="ABC1_TM_dom"/>
</dbReference>
<feature type="compositionally biased region" description="Acidic residues" evidence="11">
    <location>
        <begin position="681"/>
        <end position="691"/>
    </location>
</feature>
<keyword evidence="5" id="KW-0677">Repeat</keyword>
<dbReference type="eggNOG" id="KOG0054">
    <property type="taxonomic scope" value="Eukaryota"/>
</dbReference>
<feature type="transmembrane region" description="Helical" evidence="12">
    <location>
        <begin position="706"/>
        <end position="732"/>
    </location>
</feature>
<dbReference type="PROSITE" id="PS50929">
    <property type="entry name" value="ABC_TM1F"/>
    <property type="match status" value="2"/>
</dbReference>
<evidence type="ECO:0000256" key="4">
    <source>
        <dbReference type="ARBA" id="ARBA00022692"/>
    </source>
</evidence>
<keyword evidence="7" id="KW-0067">ATP-binding</keyword>
<dbReference type="SUPFAM" id="SSF90123">
    <property type="entry name" value="ABC transporter transmembrane region"/>
    <property type="match status" value="2"/>
</dbReference>
<accession>A0A1I7SMK2</accession>
<evidence type="ECO:0000256" key="2">
    <source>
        <dbReference type="ARBA" id="ARBA00009726"/>
    </source>
</evidence>
<dbReference type="PROSITE" id="PS50893">
    <property type="entry name" value="ABC_TRANSPORTER_2"/>
    <property type="match status" value="2"/>
</dbReference>
<feature type="domain" description="ABC transporter" evidence="13">
    <location>
        <begin position="437"/>
        <end position="658"/>
    </location>
</feature>
<evidence type="ECO:0000313" key="18">
    <source>
        <dbReference type="Proteomes" id="UP000659654"/>
    </source>
</evidence>
<feature type="transmembrane region" description="Helical" evidence="12">
    <location>
        <begin position="150"/>
        <end position="173"/>
    </location>
</feature>
<dbReference type="FunFam" id="1.20.1560.10:FF:000015">
    <property type="entry name" value="multidrug resistance-associated protein 5 isoform X1"/>
    <property type="match status" value="1"/>
</dbReference>
<dbReference type="SMR" id="A0A1I7SMK2"/>
<dbReference type="OrthoDB" id="6500128at2759"/>
<evidence type="ECO:0000259" key="13">
    <source>
        <dbReference type="PROSITE" id="PS50893"/>
    </source>
</evidence>
<keyword evidence="9 12" id="KW-0472">Membrane</keyword>
<feature type="transmembrane region" description="Helical" evidence="12">
    <location>
        <begin position="360"/>
        <end position="378"/>
    </location>
</feature>
<dbReference type="InterPro" id="IPR003439">
    <property type="entry name" value="ABC_transporter-like_ATP-bd"/>
</dbReference>
<comment type="subcellular location">
    <subcellularLocation>
        <location evidence="1">Endomembrane system</location>
        <topology evidence="1">Multi-pass membrane protein</topology>
    </subcellularLocation>
</comment>
<evidence type="ECO:0000256" key="10">
    <source>
        <dbReference type="ARBA" id="ARBA00023180"/>
    </source>
</evidence>
<sequence length="1271" mass="141696">MVKLKDTPEDNNLLTDHEGLDKPKVTARVDEVGILSYISFAWIFSYLWDAYKGRLDEKTNWPISIFDSASLNCTRLEHLWNEELKVNPNSPSLFKVILRFMRYRLFISCLIFLFCLVFGFIGPTCLVRGLVSFTENPPRTRGEILYGTGLYLAVAILIVEISRVLMYGATWAISYRTGIRVRGAVLTLLYKNLLNSKTLRDKTPAEVVNVFANDGQRIFDAVTFAPLVLMGPFVIIGGIVYLIKVIGVLSLIGLSVFLIFDVIQVFLGITLVRCRNQAIQKTEKRMNLMGEILKNIRLIKMNGWEDVFLQKVSDVRKEEKQNLQKAGYAQSLAIASGTIVPVVATVVTVCAVVFAGHDLLASDIFSAITVFFVMLFGIRMIPYGARYLAEARVAITKIQSLLLFSKYQQNLAAEAQSHHAIALKEATFTFDEAEKAASTNETEKLNEEPKFCLHDISVTVNRKAKIGVCGPVGSGKSSFLQALLGCMSNEKGQVSIGGTVAYVPQTPCILNGTVRDNILFGLPLNSQRYSKVINAANLTKDLEKLPYNEKSEVGERGSKLSGGQKCRLALARALYANRDIYLLDDIFSSINKEVGQRIFEQGIKDFLGNKTVFVVTSDSRFLSECDSVIFFKNGTIHGNGTHSELMENHEEYAAFFKNQVAVNAEEESSDEEASKENNNDDKEDLSREEEEDLGMKNISKDIYLEYIEAAGGFVVFSLLLVVFVVNVGANIFGTFWLSKWMKDVHGTSQTGNHTSLADDSSLNYYATVYVVSIAVLFVSGLIKAMVFVKLSIKASSNLHLRMLKSVLHGVVKFFDVTPTGQVLNRFSKDLDEIDVKLPFSAEALLQYVITCAGLLLTIVWVFPLLLIAFFPLSVIFVLFFLCFRAGIRSLKRTENITRSPVFDHVSSSLEGLSTVHSYAQHQRFIDNFKMKLDDNSSIMFMFNAAMRWQAVWLDLLVVAISFLVSCLIVFLTGSIEPSDAGMALAFALQMSGIFQFAVRSQTELEAKLTAVERVSYYYKNIEQEKWIQGEEIDERWPSSGSLEFKDVTLRYREGAAAALNKVSFKLEDKDKVLVVGRTGSGKSSIVNVVLRLYEIESGTVEYDSFNISKVPLQSLRDSITVIPQDGGLFSGSLRFNLDPKGKYSDDNVWESLDKVGLKDFVSSTSEKLELKVEDGGKNLSSGQRQLVCLARALLRNSKLVILDEATSNLDVKTDVLLQKIISDTFGDFTVVLISHRPENSFRMNKVLKVEDGETQLNDAPPNGSNELTLPD</sequence>
<dbReference type="PANTHER" id="PTHR24223:SF447">
    <property type="entry name" value="MULTIDRUG RESISTANCE-ASSOCIATED PROTEIN 5"/>
    <property type="match status" value="1"/>
</dbReference>
<evidence type="ECO:0000313" key="15">
    <source>
        <dbReference type="EMBL" id="CAD5234455.1"/>
    </source>
</evidence>
<dbReference type="CDD" id="cd03250">
    <property type="entry name" value="ABCC_MRP_domain1"/>
    <property type="match status" value="1"/>
</dbReference>
<dbReference type="FunFam" id="3.40.50.300:FF:000163">
    <property type="entry name" value="Multidrug resistance-associated protein member 4"/>
    <property type="match status" value="1"/>
</dbReference>
<feature type="transmembrane region" description="Helical" evidence="12">
    <location>
        <begin position="332"/>
        <end position="354"/>
    </location>
</feature>
<dbReference type="CDD" id="cd03244">
    <property type="entry name" value="ABCC_MRP_domain2"/>
    <property type="match status" value="1"/>
</dbReference>
<dbReference type="AlphaFoldDB" id="A0A1I7SMK2"/>
<dbReference type="GO" id="GO:0016887">
    <property type="term" value="F:ATP hydrolysis activity"/>
    <property type="evidence" value="ECO:0007669"/>
    <property type="project" value="InterPro"/>
</dbReference>
<dbReference type="Proteomes" id="UP000582659">
    <property type="component" value="Unassembled WGS sequence"/>
</dbReference>
<feature type="transmembrane region" description="Helical" evidence="12">
    <location>
        <begin position="221"/>
        <end position="243"/>
    </location>
</feature>
<dbReference type="PROSITE" id="PS00211">
    <property type="entry name" value="ABC_TRANSPORTER_1"/>
    <property type="match status" value="1"/>
</dbReference>
<dbReference type="SMART" id="SM00382">
    <property type="entry name" value="AAA"/>
    <property type="match status" value="2"/>
</dbReference>